<keyword evidence="3" id="KW-1185">Reference proteome</keyword>
<evidence type="ECO:0000313" key="3">
    <source>
        <dbReference type="Proteomes" id="UP000652760"/>
    </source>
</evidence>
<keyword evidence="1" id="KW-0732">Signal</keyword>
<dbReference type="PANTHER" id="PTHR30006">
    <property type="entry name" value="THIAMINE-BINDING PERIPLASMIC PROTEIN-RELATED"/>
    <property type="match status" value="1"/>
</dbReference>
<reference evidence="3" key="1">
    <citation type="submission" date="2021-01" db="EMBL/GenBank/DDBJ databases">
        <title>Genome public.</title>
        <authorList>
            <person name="Liu C."/>
            <person name="Sun Q."/>
        </authorList>
    </citation>
    <scope>NUCLEOTIDE SEQUENCE [LARGE SCALE GENOMIC DNA]</scope>
    <source>
        <strain evidence="3">YIM B02556</strain>
    </source>
</reference>
<dbReference type="InterPro" id="IPR006059">
    <property type="entry name" value="SBP"/>
</dbReference>
<dbReference type="PANTHER" id="PTHR30006:SF2">
    <property type="entry name" value="ABC TRANSPORTER SUBSTRATE-BINDING PROTEIN"/>
    <property type="match status" value="1"/>
</dbReference>
<organism evidence="2 3">
    <name type="scientific">Azospirillum endophyticum</name>
    <dbReference type="NCBI Taxonomy" id="2800326"/>
    <lineage>
        <taxon>Bacteria</taxon>
        <taxon>Pseudomonadati</taxon>
        <taxon>Pseudomonadota</taxon>
        <taxon>Alphaproteobacteria</taxon>
        <taxon>Rhodospirillales</taxon>
        <taxon>Azospirillaceae</taxon>
        <taxon>Azospirillum</taxon>
    </lineage>
</organism>
<dbReference type="InterPro" id="IPR006311">
    <property type="entry name" value="TAT_signal"/>
</dbReference>
<dbReference type="Gene3D" id="3.40.190.10">
    <property type="entry name" value="Periplasmic binding protein-like II"/>
    <property type="match status" value="2"/>
</dbReference>
<protein>
    <submittedName>
        <fullName evidence="2">Extracellular solute-binding protein</fullName>
    </submittedName>
</protein>
<sequence>MSSLPRGEVLASTTRRNVLVGAASAAAYAVLGKPALAQERPTVTVTTYGGIFEKTIRERVIPDFEAKHPFKVNLVVSDDGDVLAKLVVARGRPPFDAVMIDHETAIMMNEADLLAPDQSAKLPRVAEAYKSMVPPACAVYGMTIYKFDLVYRTTAFQTPPTSWNDLWRPNLTIGVPYVGQPYGMTFLYLAALLNGGSASNLDPGFAAIKRLSRFKIYSNVGQGLTLFQQGEIDAAFYYAHRGQQMIAMGLPVARAQPREGVYAQRTGVQIAKGARNMAGALAWVDFCLSPSVQGPLAEQFYSPANKTVPIPADKAQYFVTGDEAVAQLIDPPWTELLPQRDALIEQWRKEIG</sequence>
<dbReference type="Pfam" id="PF13416">
    <property type="entry name" value="SBP_bac_8"/>
    <property type="match status" value="1"/>
</dbReference>
<evidence type="ECO:0000256" key="1">
    <source>
        <dbReference type="ARBA" id="ARBA00022729"/>
    </source>
</evidence>
<dbReference type="SUPFAM" id="SSF53850">
    <property type="entry name" value="Periplasmic binding protein-like II"/>
    <property type="match status" value="1"/>
</dbReference>
<accession>A0ABS1FF71</accession>
<dbReference type="RefSeq" id="WP_200198767.1">
    <property type="nucleotide sequence ID" value="NZ_JAENHM010000078.1"/>
</dbReference>
<dbReference type="EMBL" id="JAENHM010000078">
    <property type="protein sequence ID" value="MBK1842090.1"/>
    <property type="molecule type" value="Genomic_DNA"/>
</dbReference>
<dbReference type="Proteomes" id="UP000652760">
    <property type="component" value="Unassembled WGS sequence"/>
</dbReference>
<dbReference type="PROSITE" id="PS51318">
    <property type="entry name" value="TAT"/>
    <property type="match status" value="1"/>
</dbReference>
<name>A0ABS1FF71_9PROT</name>
<comment type="caution">
    <text evidence="2">The sequence shown here is derived from an EMBL/GenBank/DDBJ whole genome shotgun (WGS) entry which is preliminary data.</text>
</comment>
<gene>
    <name evidence="2" type="ORF">JHL17_32305</name>
</gene>
<proteinExistence type="predicted"/>
<evidence type="ECO:0000313" key="2">
    <source>
        <dbReference type="EMBL" id="MBK1842090.1"/>
    </source>
</evidence>